<dbReference type="PANTHER" id="PTHR31912:SF34">
    <property type="entry name" value="NOTOCHORD-RELATED PROTEIN"/>
    <property type="match status" value="1"/>
</dbReference>
<evidence type="ECO:0000256" key="1">
    <source>
        <dbReference type="SAM" id="MobiDB-lite"/>
    </source>
</evidence>
<evidence type="ECO:0000313" key="2">
    <source>
        <dbReference type="EMBL" id="KAE9398997.1"/>
    </source>
</evidence>
<protein>
    <submittedName>
        <fullName evidence="2">Uncharacterized protein</fullName>
    </submittedName>
</protein>
<feature type="compositionally biased region" description="Acidic residues" evidence="1">
    <location>
        <begin position="424"/>
        <end position="433"/>
    </location>
</feature>
<organism evidence="2 3">
    <name type="scientific">Gymnopus androsaceus JB14</name>
    <dbReference type="NCBI Taxonomy" id="1447944"/>
    <lineage>
        <taxon>Eukaryota</taxon>
        <taxon>Fungi</taxon>
        <taxon>Dikarya</taxon>
        <taxon>Basidiomycota</taxon>
        <taxon>Agaricomycotina</taxon>
        <taxon>Agaricomycetes</taxon>
        <taxon>Agaricomycetidae</taxon>
        <taxon>Agaricales</taxon>
        <taxon>Marasmiineae</taxon>
        <taxon>Omphalotaceae</taxon>
        <taxon>Gymnopus</taxon>
    </lineage>
</organism>
<proteinExistence type="predicted"/>
<evidence type="ECO:0000313" key="3">
    <source>
        <dbReference type="Proteomes" id="UP000799118"/>
    </source>
</evidence>
<reference evidence="2" key="1">
    <citation type="journal article" date="2019" name="Environ. Microbiol.">
        <title>Fungal ecological strategies reflected in gene transcription - a case study of two litter decomposers.</title>
        <authorList>
            <person name="Barbi F."/>
            <person name="Kohler A."/>
            <person name="Barry K."/>
            <person name="Baskaran P."/>
            <person name="Daum C."/>
            <person name="Fauchery L."/>
            <person name="Ihrmark K."/>
            <person name="Kuo A."/>
            <person name="LaButti K."/>
            <person name="Lipzen A."/>
            <person name="Morin E."/>
            <person name="Grigoriev I.V."/>
            <person name="Henrissat B."/>
            <person name="Lindahl B."/>
            <person name="Martin F."/>
        </authorList>
    </citation>
    <scope>NUCLEOTIDE SEQUENCE</scope>
    <source>
        <strain evidence="2">JB14</strain>
    </source>
</reference>
<dbReference type="Proteomes" id="UP000799118">
    <property type="component" value="Unassembled WGS sequence"/>
</dbReference>
<dbReference type="PANTHER" id="PTHR31912">
    <property type="entry name" value="IP13529P"/>
    <property type="match status" value="1"/>
</dbReference>
<name>A0A6A4HPP8_9AGAR</name>
<keyword evidence="3" id="KW-1185">Reference proteome</keyword>
<feature type="compositionally biased region" description="Low complexity" evidence="1">
    <location>
        <begin position="435"/>
        <end position="446"/>
    </location>
</feature>
<dbReference type="EMBL" id="ML769475">
    <property type="protein sequence ID" value="KAE9398997.1"/>
    <property type="molecule type" value="Genomic_DNA"/>
</dbReference>
<feature type="region of interest" description="Disordered" evidence="1">
    <location>
        <begin position="424"/>
        <end position="459"/>
    </location>
</feature>
<gene>
    <name evidence="2" type="ORF">BT96DRAFT_957440</name>
</gene>
<sequence>MAARRIHRARTATATSLYFNAGRILEFDDHYSDDDDDAEQSDIDKPEDYLGTWEKVSTNPDSTYFPWPDCETCVLDILRHIPQCAFSRKQNIAIHWAMVALGVPNLPSDRTMDDIDKELQKMCGIQTHRYDGKLGHVYYVNDMAGIIAQEMSNANVQSHLNFLPEDTDKNLAEAYQAKRWLNELDPDLLTPVHFAAGQDFFTLEPALLADGKTVCMPSRWFKRHGKVLTKAWPMKVVNLEDGGLSWAVQTYREIEVAESELLLCFNQLKESYEQFNIYFAALLVLIYFSDEEVSPDEYEDWNTTDPSWPFLSGYTADDTSGNVSKKWNKHNSFLFTAAGLPRHLASQETNVHFLCTSNTAAPLEMLDGIVEQLEKSQTEGIWAWDSYLNDLVLVIPSVLAMLGDNPMQRRLFCRVCGVSGKVEDDDAGPDEIDGNNSDASVDSASSQKGKGRKKAAPESMKDMITRVSDFMKRGVARTRDLTRRELRSQFIEASRVGGGAEFKRRKTRSGVKDTYQAVFIEQLQAIATKKGLFKRSKGTPVWRIRSLDPHQDTPVEVLHVILLGVVKYFWRDAVSRTKNKTDQPILIARLSSFNTWGLGLSPLDGKTLVNYAGSLTGRDFRAIAQAAPFVLEGLITNDQLEVWKALSALVTLVWQPQIHDVDEYIIELEKTIDYFLDATCRLTPRWFNKPKFHVLLHLPDHIRRFGPAMLFATESFESYNAIIRSRSVHSNRHAPSKDIAHAMARSNRVRHLLNGGVFWTKPMQLEPTLSPAPVASKNKPLKTIYERLLENPLQFTDPIFWKSASKDALALLTILNFDVKLLGRGHDEVEEDSGSVAGVPTAPAPLSQTIFAKKNPFQNELDNSLMCRTYNSVFLQSGDEAFIQNWIVWNRSTGNSTVIPTVGRIVEIGQVVRSDAEHKGMASFVTVRRAITGEWHSRYGMREIELTTEYQLVRPQDIQCVVNIQHNCSDNGCPVKRTATVMKEREESKEKELRVEHVNSDSLIVNTAQMRSAAYLKAFRRPIIL</sequence>
<dbReference type="OrthoDB" id="2246127at2759"/>
<dbReference type="AlphaFoldDB" id="A0A6A4HPP8"/>
<accession>A0A6A4HPP8</accession>